<sequence>MNAFHRLVGGAVLACAAAAACAQAWPAKPIRIVVPFPAGTVTDTATRILAPALAASLGQPVVVDNRAGADGAIGAQEVARAAPDGYTLLMSTNGFAAVPAMRKAPPYDAVRDFTPVSMVCRFAFFLFVNTAVPATTVAGLMDHARAHPEALNYATGNPTGIVATGQMLSLAGVKMTQVPYKGEPAAVVDLASNRVQLMFGTMTTAGPHVASGKLRMLATTLPARSPAFPEVPTMTEAGFPGFAVASYAALQGPAGLPADIAQRLSREVAAALARPEVREALARQNIVPAASTPQELAAYVREQLVLYARVLKEAGVQPE</sequence>
<evidence type="ECO:0000256" key="2">
    <source>
        <dbReference type="SAM" id="SignalP"/>
    </source>
</evidence>
<evidence type="ECO:0000313" key="4">
    <source>
        <dbReference type="Proteomes" id="UP000216225"/>
    </source>
</evidence>
<organism evidence="3 4">
    <name type="scientific">Alicycliphilus denitrificans</name>
    <dbReference type="NCBI Taxonomy" id="179636"/>
    <lineage>
        <taxon>Bacteria</taxon>
        <taxon>Pseudomonadati</taxon>
        <taxon>Pseudomonadota</taxon>
        <taxon>Betaproteobacteria</taxon>
        <taxon>Burkholderiales</taxon>
        <taxon>Comamonadaceae</taxon>
        <taxon>Alicycliphilus</taxon>
    </lineage>
</organism>
<keyword evidence="2" id="KW-0732">Signal</keyword>
<feature type="signal peptide" evidence="2">
    <location>
        <begin position="1"/>
        <end position="24"/>
    </location>
</feature>
<dbReference type="InterPro" id="IPR005064">
    <property type="entry name" value="BUG"/>
</dbReference>
<dbReference type="PROSITE" id="PS51257">
    <property type="entry name" value="PROKAR_LIPOPROTEIN"/>
    <property type="match status" value="1"/>
</dbReference>
<dbReference type="Gene3D" id="3.40.190.10">
    <property type="entry name" value="Periplasmic binding protein-like II"/>
    <property type="match status" value="1"/>
</dbReference>
<proteinExistence type="inferred from homology"/>
<dbReference type="AlphaFoldDB" id="A0A420K6X1"/>
<gene>
    <name evidence="3" type="ORF">CE154_021780</name>
</gene>
<dbReference type="Proteomes" id="UP000216225">
    <property type="component" value="Unassembled WGS sequence"/>
</dbReference>
<dbReference type="RefSeq" id="WP_094439193.1">
    <property type="nucleotide sequence ID" value="NZ_NKDB02000008.1"/>
</dbReference>
<comment type="similarity">
    <text evidence="1">Belongs to the UPF0065 (bug) family.</text>
</comment>
<dbReference type="CDD" id="cd13578">
    <property type="entry name" value="PBP2_Bug27"/>
    <property type="match status" value="1"/>
</dbReference>
<evidence type="ECO:0000313" key="3">
    <source>
        <dbReference type="EMBL" id="RKJ93856.1"/>
    </source>
</evidence>
<accession>A0A420K6X1</accession>
<dbReference type="EMBL" id="NKDB02000008">
    <property type="protein sequence ID" value="RKJ93856.1"/>
    <property type="molecule type" value="Genomic_DNA"/>
</dbReference>
<evidence type="ECO:0000256" key="1">
    <source>
        <dbReference type="ARBA" id="ARBA00006987"/>
    </source>
</evidence>
<dbReference type="SUPFAM" id="SSF53850">
    <property type="entry name" value="Periplasmic binding protein-like II"/>
    <property type="match status" value="1"/>
</dbReference>
<comment type="caution">
    <text evidence="3">The sequence shown here is derived from an EMBL/GenBank/DDBJ whole genome shotgun (WGS) entry which is preliminary data.</text>
</comment>
<dbReference type="Pfam" id="PF03401">
    <property type="entry name" value="TctC"/>
    <property type="match status" value="1"/>
</dbReference>
<dbReference type="PIRSF" id="PIRSF017082">
    <property type="entry name" value="YflP"/>
    <property type="match status" value="1"/>
</dbReference>
<reference evidence="3 4" key="1">
    <citation type="submission" date="2018-09" db="EMBL/GenBank/DDBJ databases">
        <title>Genome comparison of Alicycliphilus sp. BQ1, a polyurethanolytic bacterium, with its closest phylogenetic relatives Alicycliphilus denitrificans BC and K601, unable to attack polyurethane.</title>
        <authorList>
            <person name="Loza-Tavera H."/>
            <person name="Lozano L."/>
            <person name="Cevallos M."/>
            <person name="Maya-Lucas O."/>
            <person name="Garcia-Mena J."/>
            <person name="Hernandez J."/>
        </authorList>
    </citation>
    <scope>NUCLEOTIDE SEQUENCE [LARGE SCALE GENOMIC DNA]</scope>
    <source>
        <strain evidence="3 4">BQ1</strain>
    </source>
</reference>
<dbReference type="Gene3D" id="3.40.190.150">
    <property type="entry name" value="Bordetella uptake gene, domain 1"/>
    <property type="match status" value="1"/>
</dbReference>
<dbReference type="PANTHER" id="PTHR42928">
    <property type="entry name" value="TRICARBOXYLATE-BINDING PROTEIN"/>
    <property type="match status" value="1"/>
</dbReference>
<protein>
    <submittedName>
        <fullName evidence="3">Tripartite tricarboxylate transporter substrate binding protein</fullName>
    </submittedName>
</protein>
<feature type="chain" id="PRO_5019289143" evidence="2">
    <location>
        <begin position="25"/>
        <end position="319"/>
    </location>
</feature>
<dbReference type="InterPro" id="IPR042100">
    <property type="entry name" value="Bug_dom1"/>
</dbReference>
<name>A0A420K6X1_9BURK</name>
<dbReference type="PANTHER" id="PTHR42928:SF5">
    <property type="entry name" value="BLR1237 PROTEIN"/>
    <property type="match status" value="1"/>
</dbReference>